<dbReference type="Proteomes" id="UP000008810">
    <property type="component" value="Chromosome 1"/>
</dbReference>
<sequence length="48" mass="5373">MAEVARHPARLRRTSYSKRPRSNPSLNRFHWKAQSLPHAGAGPATVHA</sequence>
<gene>
    <name evidence="2" type="ORF">BRADI_1g66306v3</name>
</gene>
<name>A0A2K2DTP5_BRADI</name>
<dbReference type="EnsemblPlants" id="PNT77644">
    <property type="protein sequence ID" value="PNT77644"/>
    <property type="gene ID" value="BRADI_1g66306v3"/>
</dbReference>
<proteinExistence type="predicted"/>
<reference evidence="2 3" key="1">
    <citation type="journal article" date="2010" name="Nature">
        <title>Genome sequencing and analysis of the model grass Brachypodium distachyon.</title>
        <authorList>
            <consortium name="International Brachypodium Initiative"/>
        </authorList>
    </citation>
    <scope>NUCLEOTIDE SEQUENCE [LARGE SCALE GENOMIC DNA]</scope>
    <source>
        <strain evidence="2 3">Bd21</strain>
    </source>
</reference>
<organism evidence="2">
    <name type="scientific">Brachypodium distachyon</name>
    <name type="common">Purple false brome</name>
    <name type="synonym">Trachynia distachya</name>
    <dbReference type="NCBI Taxonomy" id="15368"/>
    <lineage>
        <taxon>Eukaryota</taxon>
        <taxon>Viridiplantae</taxon>
        <taxon>Streptophyta</taxon>
        <taxon>Embryophyta</taxon>
        <taxon>Tracheophyta</taxon>
        <taxon>Spermatophyta</taxon>
        <taxon>Magnoliopsida</taxon>
        <taxon>Liliopsida</taxon>
        <taxon>Poales</taxon>
        <taxon>Poaceae</taxon>
        <taxon>BOP clade</taxon>
        <taxon>Pooideae</taxon>
        <taxon>Stipodae</taxon>
        <taxon>Brachypodieae</taxon>
        <taxon>Brachypodium</taxon>
    </lineage>
</organism>
<accession>A0A2K2DTP5</accession>
<reference evidence="3" key="3">
    <citation type="submission" date="2018-08" db="UniProtKB">
        <authorList>
            <consortium name="EnsemblPlants"/>
        </authorList>
    </citation>
    <scope>IDENTIFICATION</scope>
    <source>
        <strain evidence="3">cv. Bd21</strain>
    </source>
</reference>
<evidence type="ECO:0000313" key="4">
    <source>
        <dbReference type="Proteomes" id="UP000008810"/>
    </source>
</evidence>
<dbReference type="AlphaFoldDB" id="A0A2K2DTP5"/>
<reference evidence="2" key="2">
    <citation type="submission" date="2017-06" db="EMBL/GenBank/DDBJ databases">
        <title>WGS assembly of Brachypodium distachyon.</title>
        <authorList>
            <consortium name="The International Brachypodium Initiative"/>
            <person name="Lucas S."/>
            <person name="Harmon-Smith M."/>
            <person name="Lail K."/>
            <person name="Tice H."/>
            <person name="Grimwood J."/>
            <person name="Bruce D."/>
            <person name="Barry K."/>
            <person name="Shu S."/>
            <person name="Lindquist E."/>
            <person name="Wang M."/>
            <person name="Pitluck S."/>
            <person name="Vogel J.P."/>
            <person name="Garvin D.F."/>
            <person name="Mockler T.C."/>
            <person name="Schmutz J."/>
            <person name="Rokhsar D."/>
            <person name="Bevan M.W."/>
        </authorList>
    </citation>
    <scope>NUCLEOTIDE SEQUENCE</scope>
    <source>
        <strain evidence="2">Bd21</strain>
    </source>
</reference>
<dbReference type="Gramene" id="PNT77644">
    <property type="protein sequence ID" value="PNT77644"/>
    <property type="gene ID" value="BRADI_1g66306v3"/>
</dbReference>
<evidence type="ECO:0000313" key="3">
    <source>
        <dbReference type="EnsemblPlants" id="PNT77644"/>
    </source>
</evidence>
<feature type="region of interest" description="Disordered" evidence="1">
    <location>
        <begin position="1"/>
        <end position="48"/>
    </location>
</feature>
<dbReference type="EMBL" id="CM000880">
    <property type="protein sequence ID" value="PNT77644.1"/>
    <property type="molecule type" value="Genomic_DNA"/>
</dbReference>
<protein>
    <submittedName>
        <fullName evidence="2 3">Uncharacterized protein</fullName>
    </submittedName>
</protein>
<feature type="compositionally biased region" description="Basic residues" evidence="1">
    <location>
        <begin position="7"/>
        <end position="21"/>
    </location>
</feature>
<keyword evidence="4" id="KW-1185">Reference proteome</keyword>
<evidence type="ECO:0000313" key="2">
    <source>
        <dbReference type="EMBL" id="PNT77644.1"/>
    </source>
</evidence>
<dbReference type="InParanoid" id="A0A2K2DTP5"/>
<evidence type="ECO:0000256" key="1">
    <source>
        <dbReference type="SAM" id="MobiDB-lite"/>
    </source>
</evidence>